<dbReference type="Gene3D" id="1.10.10.10">
    <property type="entry name" value="Winged helix-like DNA-binding domain superfamily/Winged helix DNA-binding domain"/>
    <property type="match status" value="1"/>
</dbReference>
<reference evidence="8" key="2">
    <citation type="journal article" date="2021" name="PeerJ">
        <title>Extensive microbial diversity within the chicken gut microbiome revealed by metagenomics and culture.</title>
        <authorList>
            <person name="Gilroy R."/>
            <person name="Ravi A."/>
            <person name="Getino M."/>
            <person name="Pursley I."/>
            <person name="Horton D.L."/>
            <person name="Alikhan N.F."/>
            <person name="Baker D."/>
            <person name="Gharbi K."/>
            <person name="Hall N."/>
            <person name="Watson M."/>
            <person name="Adriaenssens E.M."/>
            <person name="Foster-Nyarko E."/>
            <person name="Jarju S."/>
            <person name="Secka A."/>
            <person name="Antonio M."/>
            <person name="Oren A."/>
            <person name="Chaudhuri R.R."/>
            <person name="La Ragione R."/>
            <person name="Hildebrand F."/>
            <person name="Pallen M.J."/>
        </authorList>
    </citation>
    <scope>NUCLEOTIDE SEQUENCE</scope>
    <source>
        <strain evidence="8">ChiHile30-977</strain>
    </source>
</reference>
<comment type="similarity">
    <text evidence="1">Belongs to the sigma-70 factor family. ECF subfamily.</text>
</comment>
<comment type="caution">
    <text evidence="8">The sequence shown here is derived from an EMBL/GenBank/DDBJ whole genome shotgun (WGS) entry which is preliminary data.</text>
</comment>
<dbReference type="SUPFAM" id="SSF88946">
    <property type="entry name" value="Sigma2 domain of RNA polymerase sigma factors"/>
    <property type="match status" value="1"/>
</dbReference>
<dbReference type="GO" id="GO:0003677">
    <property type="term" value="F:DNA binding"/>
    <property type="evidence" value="ECO:0007669"/>
    <property type="project" value="UniProtKB-KW"/>
</dbReference>
<dbReference type="InterPro" id="IPR013324">
    <property type="entry name" value="RNA_pol_sigma_r3/r4-like"/>
</dbReference>
<dbReference type="AlphaFoldDB" id="A0A9D0YYF1"/>
<dbReference type="NCBIfam" id="TIGR02937">
    <property type="entry name" value="sigma70-ECF"/>
    <property type="match status" value="1"/>
</dbReference>
<evidence type="ECO:0000256" key="1">
    <source>
        <dbReference type="ARBA" id="ARBA00010641"/>
    </source>
</evidence>
<keyword evidence="5" id="KW-0804">Transcription</keyword>
<accession>A0A9D0YYF1</accession>
<dbReference type="InterPro" id="IPR039425">
    <property type="entry name" value="RNA_pol_sigma-70-like"/>
</dbReference>
<evidence type="ECO:0000256" key="4">
    <source>
        <dbReference type="ARBA" id="ARBA00023125"/>
    </source>
</evidence>
<evidence type="ECO:0000259" key="7">
    <source>
        <dbReference type="Pfam" id="PF08281"/>
    </source>
</evidence>
<proteinExistence type="inferred from homology"/>
<dbReference type="GO" id="GO:0006352">
    <property type="term" value="P:DNA-templated transcription initiation"/>
    <property type="evidence" value="ECO:0007669"/>
    <property type="project" value="InterPro"/>
</dbReference>
<evidence type="ECO:0000256" key="3">
    <source>
        <dbReference type="ARBA" id="ARBA00023082"/>
    </source>
</evidence>
<gene>
    <name evidence="8" type="ORF">IAA66_05965</name>
</gene>
<keyword evidence="2" id="KW-0805">Transcription regulation</keyword>
<evidence type="ECO:0000256" key="5">
    <source>
        <dbReference type="ARBA" id="ARBA00023163"/>
    </source>
</evidence>
<evidence type="ECO:0000259" key="6">
    <source>
        <dbReference type="Pfam" id="PF04542"/>
    </source>
</evidence>
<dbReference type="Proteomes" id="UP000886819">
    <property type="component" value="Unassembled WGS sequence"/>
</dbReference>
<keyword evidence="4" id="KW-0238">DNA-binding</keyword>
<sequence length="158" mass="18056">MVDRQEYERVAQELLPTLYKIAMGILRADADARDAVQQALLKAWEKRGGARSGSFRGFLTRIVINECRNIQRERMRVFPADLNAMPAASAPPDYQELYAALWALPETLRLPVLLKYLHDYSEKEAAQSLGIPVTTFKSRLHRARAALRKALDREVIFE</sequence>
<dbReference type="InterPro" id="IPR013325">
    <property type="entry name" value="RNA_pol_sigma_r2"/>
</dbReference>
<evidence type="ECO:0000256" key="2">
    <source>
        <dbReference type="ARBA" id="ARBA00023015"/>
    </source>
</evidence>
<dbReference type="GO" id="GO:0016987">
    <property type="term" value="F:sigma factor activity"/>
    <property type="evidence" value="ECO:0007669"/>
    <property type="project" value="UniProtKB-KW"/>
</dbReference>
<feature type="domain" description="RNA polymerase sigma-70 region 2" evidence="6">
    <location>
        <begin position="12"/>
        <end position="75"/>
    </location>
</feature>
<organism evidence="8 9">
    <name type="scientific">Candidatus Avichristensenella intestinipullorum</name>
    <dbReference type="NCBI Taxonomy" id="2840693"/>
    <lineage>
        <taxon>Bacteria</taxon>
        <taxon>Bacillati</taxon>
        <taxon>Bacillota</taxon>
        <taxon>Clostridia</taxon>
        <taxon>Candidatus Avichristensenella</taxon>
    </lineage>
</organism>
<dbReference type="CDD" id="cd06171">
    <property type="entry name" value="Sigma70_r4"/>
    <property type="match status" value="1"/>
</dbReference>
<dbReference type="InterPro" id="IPR036388">
    <property type="entry name" value="WH-like_DNA-bd_sf"/>
</dbReference>
<dbReference type="Gene3D" id="1.10.1740.10">
    <property type="match status" value="1"/>
</dbReference>
<evidence type="ECO:0000313" key="8">
    <source>
        <dbReference type="EMBL" id="HIQ63118.1"/>
    </source>
</evidence>
<dbReference type="EMBL" id="DVFI01000091">
    <property type="protein sequence ID" value="HIQ63118.1"/>
    <property type="molecule type" value="Genomic_DNA"/>
</dbReference>
<feature type="domain" description="RNA polymerase sigma factor 70 region 4 type 2" evidence="7">
    <location>
        <begin position="95"/>
        <end position="147"/>
    </location>
</feature>
<keyword evidence="3" id="KW-0731">Sigma factor</keyword>
<dbReference type="InterPro" id="IPR013249">
    <property type="entry name" value="RNA_pol_sigma70_r4_t2"/>
</dbReference>
<reference evidence="8" key="1">
    <citation type="submission" date="2020-10" db="EMBL/GenBank/DDBJ databases">
        <authorList>
            <person name="Gilroy R."/>
        </authorList>
    </citation>
    <scope>NUCLEOTIDE SEQUENCE</scope>
    <source>
        <strain evidence="8">ChiHile30-977</strain>
    </source>
</reference>
<dbReference type="Pfam" id="PF08281">
    <property type="entry name" value="Sigma70_r4_2"/>
    <property type="match status" value="1"/>
</dbReference>
<dbReference type="InterPro" id="IPR014284">
    <property type="entry name" value="RNA_pol_sigma-70_dom"/>
</dbReference>
<protein>
    <submittedName>
        <fullName evidence="8">RNA polymerase sigma factor</fullName>
    </submittedName>
</protein>
<dbReference type="PANTHER" id="PTHR43133">
    <property type="entry name" value="RNA POLYMERASE ECF-TYPE SIGMA FACTO"/>
    <property type="match status" value="1"/>
</dbReference>
<dbReference type="InterPro" id="IPR007627">
    <property type="entry name" value="RNA_pol_sigma70_r2"/>
</dbReference>
<dbReference type="SUPFAM" id="SSF88659">
    <property type="entry name" value="Sigma3 and sigma4 domains of RNA polymerase sigma factors"/>
    <property type="match status" value="1"/>
</dbReference>
<evidence type="ECO:0000313" key="9">
    <source>
        <dbReference type="Proteomes" id="UP000886819"/>
    </source>
</evidence>
<name>A0A9D0YYF1_9FIRM</name>
<dbReference type="PANTHER" id="PTHR43133:SF8">
    <property type="entry name" value="RNA POLYMERASE SIGMA FACTOR HI_1459-RELATED"/>
    <property type="match status" value="1"/>
</dbReference>
<dbReference type="Pfam" id="PF04542">
    <property type="entry name" value="Sigma70_r2"/>
    <property type="match status" value="1"/>
</dbReference>